<keyword evidence="2" id="KW-1185">Reference proteome</keyword>
<dbReference type="Proteomes" id="UP000184088">
    <property type="component" value="Unassembled WGS sequence"/>
</dbReference>
<accession>A0A1M4VH08</accession>
<dbReference type="STRING" id="1121256.SAMN02746089_00626"/>
<sequence>MEQDMMNTIKDQVIGKTVIGIKFSDDRFLNIYFEDHTHVKIKAYKDDLSGTDINIKYSDEEE</sequence>
<evidence type="ECO:0000313" key="2">
    <source>
        <dbReference type="Proteomes" id="UP000184088"/>
    </source>
</evidence>
<name>A0A1M4VH08_9THEO</name>
<gene>
    <name evidence="1" type="ORF">SAMN02746089_00626</name>
</gene>
<proteinExistence type="predicted"/>
<dbReference type="AlphaFoldDB" id="A0A1M4VH08"/>
<organism evidence="1 2">
    <name type="scientific">Caldanaerobius fijiensis DSM 17918</name>
    <dbReference type="NCBI Taxonomy" id="1121256"/>
    <lineage>
        <taxon>Bacteria</taxon>
        <taxon>Bacillati</taxon>
        <taxon>Bacillota</taxon>
        <taxon>Clostridia</taxon>
        <taxon>Thermoanaerobacterales</taxon>
        <taxon>Thermoanaerobacteraceae</taxon>
        <taxon>Caldanaerobius</taxon>
    </lineage>
</organism>
<protein>
    <submittedName>
        <fullName evidence="1">Uncharacterized protein</fullName>
    </submittedName>
</protein>
<evidence type="ECO:0000313" key="1">
    <source>
        <dbReference type="EMBL" id="SHE68279.1"/>
    </source>
</evidence>
<dbReference type="EMBL" id="FQVH01000004">
    <property type="protein sequence ID" value="SHE68279.1"/>
    <property type="molecule type" value="Genomic_DNA"/>
</dbReference>
<reference evidence="1 2" key="1">
    <citation type="submission" date="2016-11" db="EMBL/GenBank/DDBJ databases">
        <authorList>
            <person name="Jaros S."/>
            <person name="Januszkiewicz K."/>
            <person name="Wedrychowicz H."/>
        </authorList>
    </citation>
    <scope>NUCLEOTIDE SEQUENCE [LARGE SCALE GENOMIC DNA]</scope>
    <source>
        <strain evidence="1 2">DSM 17918</strain>
    </source>
</reference>